<keyword evidence="8 10" id="KW-0482">Metalloprotease</keyword>
<evidence type="ECO:0000256" key="7">
    <source>
        <dbReference type="ARBA" id="ARBA00022989"/>
    </source>
</evidence>
<keyword evidence="6 10" id="KW-0862">Zinc</keyword>
<evidence type="ECO:0000256" key="4">
    <source>
        <dbReference type="ARBA" id="ARBA00022723"/>
    </source>
</evidence>
<evidence type="ECO:0000256" key="6">
    <source>
        <dbReference type="ARBA" id="ARBA00022833"/>
    </source>
</evidence>
<keyword evidence="4" id="KW-0479">Metal-binding</keyword>
<proteinExistence type="inferred from homology"/>
<dbReference type="EMBL" id="JBHSBH010000015">
    <property type="protein sequence ID" value="MFC3999194.1"/>
    <property type="molecule type" value="Genomic_DNA"/>
</dbReference>
<evidence type="ECO:0000313" key="13">
    <source>
        <dbReference type="EMBL" id="MFC3999194.1"/>
    </source>
</evidence>
<feature type="region of interest" description="Disordered" evidence="11">
    <location>
        <begin position="281"/>
        <end position="301"/>
    </location>
</feature>
<evidence type="ECO:0000256" key="1">
    <source>
        <dbReference type="ARBA" id="ARBA00022475"/>
    </source>
</evidence>
<dbReference type="CDD" id="cd07325">
    <property type="entry name" value="M48_Ste24p_like"/>
    <property type="match status" value="1"/>
</dbReference>
<dbReference type="InterPro" id="IPR001915">
    <property type="entry name" value="Peptidase_M48"/>
</dbReference>
<evidence type="ECO:0000256" key="3">
    <source>
        <dbReference type="ARBA" id="ARBA00022692"/>
    </source>
</evidence>
<keyword evidence="7" id="KW-1133">Transmembrane helix</keyword>
<keyword evidence="3" id="KW-0812">Transmembrane</keyword>
<keyword evidence="1" id="KW-1003">Cell membrane</keyword>
<evidence type="ECO:0000256" key="11">
    <source>
        <dbReference type="SAM" id="MobiDB-lite"/>
    </source>
</evidence>
<evidence type="ECO:0000256" key="2">
    <source>
        <dbReference type="ARBA" id="ARBA00022670"/>
    </source>
</evidence>
<evidence type="ECO:0000256" key="10">
    <source>
        <dbReference type="RuleBase" id="RU003983"/>
    </source>
</evidence>
<comment type="caution">
    <text evidence="13">The sequence shown here is derived from an EMBL/GenBank/DDBJ whole genome shotgun (WGS) entry which is preliminary data.</text>
</comment>
<dbReference type="InterPro" id="IPR050083">
    <property type="entry name" value="HtpX_protease"/>
</dbReference>
<dbReference type="Pfam" id="PF01435">
    <property type="entry name" value="Peptidase_M48"/>
    <property type="match status" value="1"/>
</dbReference>
<reference evidence="14" key="1">
    <citation type="journal article" date="2019" name="Int. J. Syst. Evol. Microbiol.">
        <title>The Global Catalogue of Microorganisms (GCM) 10K type strain sequencing project: providing services to taxonomists for standard genome sequencing and annotation.</title>
        <authorList>
            <consortium name="The Broad Institute Genomics Platform"/>
            <consortium name="The Broad Institute Genome Sequencing Center for Infectious Disease"/>
            <person name="Wu L."/>
            <person name="Ma J."/>
        </authorList>
    </citation>
    <scope>NUCLEOTIDE SEQUENCE [LARGE SCALE GENOMIC DNA]</scope>
    <source>
        <strain evidence="14">TBRC 1826</strain>
    </source>
</reference>
<organism evidence="13 14">
    <name type="scientific">Nocardiopsis sediminis</name>
    <dbReference type="NCBI Taxonomy" id="1778267"/>
    <lineage>
        <taxon>Bacteria</taxon>
        <taxon>Bacillati</taxon>
        <taxon>Actinomycetota</taxon>
        <taxon>Actinomycetes</taxon>
        <taxon>Streptosporangiales</taxon>
        <taxon>Nocardiopsidaceae</taxon>
        <taxon>Nocardiopsis</taxon>
    </lineage>
</organism>
<evidence type="ECO:0000313" key="14">
    <source>
        <dbReference type="Proteomes" id="UP001595847"/>
    </source>
</evidence>
<comment type="cofactor">
    <cofactor evidence="10">
        <name>Zn(2+)</name>
        <dbReference type="ChEBI" id="CHEBI:29105"/>
    </cofactor>
    <text evidence="10">Binds 1 zinc ion per subunit.</text>
</comment>
<comment type="similarity">
    <text evidence="10">Belongs to the peptidase M48 family.</text>
</comment>
<feature type="region of interest" description="Disordered" evidence="11">
    <location>
        <begin position="339"/>
        <end position="361"/>
    </location>
</feature>
<sequence length="361" mass="39689">MATNSPERARVRLDGISSRAYEHPADRGALVALRSLRGFDEVFKRLSGLFNERALRLMFLSSAVRVNEQQFPEVYNYVRDAAYILDLDEVPELYIQMNPRPNAMAIGSHKPFLVMTTGLFDLLDAEEQRFVVGHEVGHVLSGHAVYRTMLLALIRLASRVAWIPLGYIGIRAIVTALEEWYRKSELSCDRAGVLASQNPEAAKRALMKLAGGSRLAEMNPDSFLEQAREYDRGGDARDSLIKLLSLTGQTHPFAVIRMAELTRWIDEGEYRRIIAGDYPRRDTDKDASVGQEARNAANSYRESWERTADPLVGTLRDVAGSAASAGGRLFDTVAERWKGAGSGGSAGRNGTDGNGGGPAAS</sequence>
<dbReference type="PANTHER" id="PTHR43221:SF3">
    <property type="entry name" value="SLL1280 PROTEIN"/>
    <property type="match status" value="1"/>
</dbReference>
<protein>
    <submittedName>
        <fullName evidence="13">M48 family metallopeptidase</fullName>
        <ecNumber evidence="13">3.4.24.-</ecNumber>
    </submittedName>
</protein>
<name>A0ABV8FUX2_9ACTN</name>
<dbReference type="Gene3D" id="3.30.2010.10">
    <property type="entry name" value="Metalloproteases ('zincins'), catalytic domain"/>
    <property type="match status" value="1"/>
</dbReference>
<feature type="compositionally biased region" description="Gly residues" evidence="11">
    <location>
        <begin position="340"/>
        <end position="361"/>
    </location>
</feature>
<dbReference type="RefSeq" id="WP_378537481.1">
    <property type="nucleotide sequence ID" value="NZ_JBHSBH010000015.1"/>
</dbReference>
<gene>
    <name evidence="13" type="ORF">ACFOVU_24975</name>
</gene>
<accession>A0ABV8FUX2</accession>
<evidence type="ECO:0000259" key="12">
    <source>
        <dbReference type="Pfam" id="PF01435"/>
    </source>
</evidence>
<feature type="domain" description="Peptidase M48" evidence="12">
    <location>
        <begin position="70"/>
        <end position="264"/>
    </location>
</feature>
<dbReference type="PANTHER" id="PTHR43221">
    <property type="entry name" value="PROTEASE HTPX"/>
    <property type="match status" value="1"/>
</dbReference>
<dbReference type="Proteomes" id="UP001595847">
    <property type="component" value="Unassembled WGS sequence"/>
</dbReference>
<dbReference type="GO" id="GO:0016787">
    <property type="term" value="F:hydrolase activity"/>
    <property type="evidence" value="ECO:0007669"/>
    <property type="project" value="UniProtKB-KW"/>
</dbReference>
<keyword evidence="5 10" id="KW-0378">Hydrolase</keyword>
<keyword evidence="2 10" id="KW-0645">Protease</keyword>
<evidence type="ECO:0000256" key="8">
    <source>
        <dbReference type="ARBA" id="ARBA00023049"/>
    </source>
</evidence>
<keyword evidence="9" id="KW-0472">Membrane</keyword>
<keyword evidence="14" id="KW-1185">Reference proteome</keyword>
<dbReference type="EC" id="3.4.24.-" evidence="13"/>
<evidence type="ECO:0000256" key="5">
    <source>
        <dbReference type="ARBA" id="ARBA00022801"/>
    </source>
</evidence>
<evidence type="ECO:0000256" key="9">
    <source>
        <dbReference type="ARBA" id="ARBA00023136"/>
    </source>
</evidence>